<name>Q5Z7J8_ORYSJ</name>
<evidence type="ECO:0000313" key="1">
    <source>
        <dbReference type="EMBL" id="BAD54116.1"/>
    </source>
</evidence>
<gene>
    <name evidence="1" type="primary">OSJNBa0016D02.20</name>
</gene>
<reference evidence="2" key="2">
    <citation type="journal article" date="2008" name="Nucleic Acids Res.">
        <title>The rice annotation project database (RAP-DB): 2008 update.</title>
        <authorList>
            <consortium name="The rice annotation project (RAP)"/>
        </authorList>
    </citation>
    <scope>GENOME REANNOTATION</scope>
    <source>
        <strain evidence="2">cv. Nipponbare</strain>
    </source>
</reference>
<accession>Q5Z7J8</accession>
<dbReference type="Proteomes" id="UP000000763">
    <property type="component" value="Chromosome 6"/>
</dbReference>
<dbReference type="EMBL" id="AP004731">
    <property type="protein sequence ID" value="BAD54116.1"/>
    <property type="molecule type" value="Genomic_DNA"/>
</dbReference>
<sequence>MDCVVEIVMQVVLRTGICRFQEVFVMATDDVVFTGHIKDDDDIPPPSRATMEAEAASLLVALVSRAITACRVAKRRPPPTRFNAATAASASGPRLDYCVVIRRP</sequence>
<proteinExistence type="predicted"/>
<protein>
    <submittedName>
        <fullName evidence="1">Uncharacterized protein</fullName>
    </submittedName>
</protein>
<organism evidence="1 2">
    <name type="scientific">Oryza sativa subsp. japonica</name>
    <name type="common">Rice</name>
    <dbReference type="NCBI Taxonomy" id="39947"/>
    <lineage>
        <taxon>Eukaryota</taxon>
        <taxon>Viridiplantae</taxon>
        <taxon>Streptophyta</taxon>
        <taxon>Embryophyta</taxon>
        <taxon>Tracheophyta</taxon>
        <taxon>Spermatophyta</taxon>
        <taxon>Magnoliopsida</taxon>
        <taxon>Liliopsida</taxon>
        <taxon>Poales</taxon>
        <taxon>Poaceae</taxon>
        <taxon>BOP clade</taxon>
        <taxon>Oryzoideae</taxon>
        <taxon>Oryzeae</taxon>
        <taxon>Oryzinae</taxon>
        <taxon>Oryza</taxon>
        <taxon>Oryza sativa</taxon>
    </lineage>
</organism>
<dbReference type="AlphaFoldDB" id="Q5Z7J8"/>
<reference evidence="2" key="1">
    <citation type="journal article" date="2005" name="Nature">
        <title>The map-based sequence of the rice genome.</title>
        <authorList>
            <consortium name="International rice genome sequencing project (IRGSP)"/>
            <person name="Matsumoto T."/>
            <person name="Wu J."/>
            <person name="Kanamori H."/>
            <person name="Katayose Y."/>
            <person name="Fujisawa M."/>
            <person name="Namiki N."/>
            <person name="Mizuno H."/>
            <person name="Yamamoto K."/>
            <person name="Antonio B.A."/>
            <person name="Baba T."/>
            <person name="Sakata K."/>
            <person name="Nagamura Y."/>
            <person name="Aoki H."/>
            <person name="Arikawa K."/>
            <person name="Arita K."/>
            <person name="Bito T."/>
            <person name="Chiden Y."/>
            <person name="Fujitsuka N."/>
            <person name="Fukunaka R."/>
            <person name="Hamada M."/>
            <person name="Harada C."/>
            <person name="Hayashi A."/>
            <person name="Hijishita S."/>
            <person name="Honda M."/>
            <person name="Hosokawa S."/>
            <person name="Ichikawa Y."/>
            <person name="Idonuma A."/>
            <person name="Iijima M."/>
            <person name="Ikeda M."/>
            <person name="Ikeno M."/>
            <person name="Ito K."/>
            <person name="Ito S."/>
            <person name="Ito T."/>
            <person name="Ito Y."/>
            <person name="Ito Y."/>
            <person name="Iwabuchi A."/>
            <person name="Kamiya K."/>
            <person name="Karasawa W."/>
            <person name="Kurita K."/>
            <person name="Katagiri S."/>
            <person name="Kikuta A."/>
            <person name="Kobayashi H."/>
            <person name="Kobayashi N."/>
            <person name="Machita K."/>
            <person name="Maehara T."/>
            <person name="Masukawa M."/>
            <person name="Mizubayashi T."/>
            <person name="Mukai Y."/>
            <person name="Nagasaki H."/>
            <person name="Nagata Y."/>
            <person name="Naito S."/>
            <person name="Nakashima M."/>
            <person name="Nakama Y."/>
            <person name="Nakamichi Y."/>
            <person name="Nakamura M."/>
            <person name="Meguro A."/>
            <person name="Negishi M."/>
            <person name="Ohta I."/>
            <person name="Ohta T."/>
            <person name="Okamoto M."/>
            <person name="Ono N."/>
            <person name="Saji S."/>
            <person name="Sakaguchi M."/>
            <person name="Sakai K."/>
            <person name="Shibata M."/>
            <person name="Shimokawa T."/>
            <person name="Song J."/>
            <person name="Takazaki Y."/>
            <person name="Terasawa K."/>
            <person name="Tsugane M."/>
            <person name="Tsuji K."/>
            <person name="Ueda S."/>
            <person name="Waki K."/>
            <person name="Yamagata H."/>
            <person name="Yamamoto M."/>
            <person name="Yamamoto S."/>
            <person name="Yamane H."/>
            <person name="Yoshiki S."/>
            <person name="Yoshihara R."/>
            <person name="Yukawa K."/>
            <person name="Zhong H."/>
            <person name="Yano M."/>
            <person name="Yuan Q."/>
            <person name="Ouyang S."/>
            <person name="Liu J."/>
            <person name="Jones K.M."/>
            <person name="Gansberger K."/>
            <person name="Moffat K."/>
            <person name="Hill J."/>
            <person name="Bera J."/>
            <person name="Fadrosh D."/>
            <person name="Jin S."/>
            <person name="Johri S."/>
            <person name="Kim M."/>
            <person name="Overton L."/>
            <person name="Reardon M."/>
            <person name="Tsitrin T."/>
            <person name="Vuong H."/>
            <person name="Weaver B."/>
            <person name="Ciecko A."/>
            <person name="Tallon L."/>
            <person name="Jackson J."/>
            <person name="Pai G."/>
            <person name="Aken S.V."/>
            <person name="Utterback T."/>
            <person name="Reidmuller S."/>
            <person name="Feldblyum T."/>
            <person name="Hsiao J."/>
            <person name="Zismann V."/>
            <person name="Iobst S."/>
            <person name="de Vazeille A.R."/>
            <person name="Buell C.R."/>
            <person name="Ying K."/>
            <person name="Li Y."/>
            <person name="Lu T."/>
            <person name="Huang Y."/>
            <person name="Zhao Q."/>
            <person name="Feng Q."/>
            <person name="Zhang L."/>
            <person name="Zhu J."/>
            <person name="Weng Q."/>
            <person name="Mu J."/>
            <person name="Lu Y."/>
            <person name="Fan D."/>
            <person name="Liu Y."/>
            <person name="Guan J."/>
            <person name="Zhang Y."/>
            <person name="Yu S."/>
            <person name="Liu X."/>
            <person name="Zhang Y."/>
            <person name="Hong G."/>
            <person name="Han B."/>
            <person name="Choisne N."/>
            <person name="Demange N."/>
            <person name="Orjeda G."/>
            <person name="Samain S."/>
            <person name="Cattolico L."/>
            <person name="Pelletier E."/>
            <person name="Couloux A."/>
            <person name="Segurens B."/>
            <person name="Wincker P."/>
            <person name="D'Hont A."/>
            <person name="Scarpelli C."/>
            <person name="Weissenbach J."/>
            <person name="Salanoubat M."/>
            <person name="Quetier F."/>
            <person name="Yu Y."/>
            <person name="Kim H.R."/>
            <person name="Rambo T."/>
            <person name="Currie J."/>
            <person name="Collura K."/>
            <person name="Luo M."/>
            <person name="Yang T."/>
            <person name="Ammiraju J.S.S."/>
            <person name="Engler F."/>
            <person name="Soderlund C."/>
            <person name="Wing R.A."/>
            <person name="Palmer L.E."/>
            <person name="de la Bastide M."/>
            <person name="Spiegel L."/>
            <person name="Nascimento L."/>
            <person name="Zutavern T."/>
            <person name="O'Shaughnessy A."/>
            <person name="Dike S."/>
            <person name="Dedhia N."/>
            <person name="Preston R."/>
            <person name="Balija V."/>
            <person name="McCombie W.R."/>
            <person name="Chow T."/>
            <person name="Chen H."/>
            <person name="Chung M."/>
            <person name="Chen C."/>
            <person name="Shaw J."/>
            <person name="Wu H."/>
            <person name="Hsiao K."/>
            <person name="Chao Y."/>
            <person name="Chu M."/>
            <person name="Cheng C."/>
            <person name="Hour A."/>
            <person name="Lee P."/>
            <person name="Lin S."/>
            <person name="Lin Y."/>
            <person name="Liou J."/>
            <person name="Liu S."/>
            <person name="Hsing Y."/>
            <person name="Raghuvanshi S."/>
            <person name="Mohanty A."/>
            <person name="Bharti A.K."/>
            <person name="Gaur A."/>
            <person name="Gupta V."/>
            <person name="Kumar D."/>
            <person name="Ravi V."/>
            <person name="Vij S."/>
            <person name="Kapur A."/>
            <person name="Khurana P."/>
            <person name="Khurana P."/>
            <person name="Khurana J.P."/>
            <person name="Tyagi A.K."/>
            <person name="Gaikwad K."/>
            <person name="Singh A."/>
            <person name="Dalal V."/>
            <person name="Srivastava S."/>
            <person name="Dixit A."/>
            <person name="Pal A.K."/>
            <person name="Ghazi I.A."/>
            <person name="Yadav M."/>
            <person name="Pandit A."/>
            <person name="Bhargava A."/>
            <person name="Sureshbabu K."/>
            <person name="Batra K."/>
            <person name="Sharma T.R."/>
            <person name="Mohapatra T."/>
            <person name="Singh N.K."/>
            <person name="Messing J."/>
            <person name="Nelson A.B."/>
            <person name="Fuks G."/>
            <person name="Kavchok S."/>
            <person name="Keizer G."/>
            <person name="Linton E."/>
            <person name="Llaca V."/>
            <person name="Song R."/>
            <person name="Tanyolac B."/>
            <person name="Young S."/>
            <person name="Ho-Il K."/>
            <person name="Hahn J.H."/>
            <person name="Sangsakoo G."/>
            <person name="Vanavichit A."/>
            <person name="de Mattos Luiz.A.T."/>
            <person name="Zimmer P.D."/>
            <person name="Malone G."/>
            <person name="Dellagostin O."/>
            <person name="de Oliveira A.C."/>
            <person name="Bevan M."/>
            <person name="Bancroft I."/>
            <person name="Minx P."/>
            <person name="Cordum H."/>
            <person name="Wilson R."/>
            <person name="Cheng Z."/>
            <person name="Jin W."/>
            <person name="Jiang J."/>
            <person name="Leong S.A."/>
            <person name="Iwama H."/>
            <person name="Gojobori T."/>
            <person name="Itoh T."/>
            <person name="Niimura Y."/>
            <person name="Fujii Y."/>
            <person name="Habara T."/>
            <person name="Sakai H."/>
            <person name="Sato Y."/>
            <person name="Wilson G."/>
            <person name="Kumar K."/>
            <person name="McCouch S."/>
            <person name="Juretic N."/>
            <person name="Hoen D."/>
            <person name="Wright S."/>
            <person name="Bruskiewich R."/>
            <person name="Bureau T."/>
            <person name="Miyao A."/>
            <person name="Hirochika H."/>
            <person name="Nishikawa T."/>
            <person name="Kadowaki K."/>
            <person name="Sugiura M."/>
            <person name="Burr B."/>
            <person name="Sasaki T."/>
        </authorList>
    </citation>
    <scope>NUCLEOTIDE SEQUENCE [LARGE SCALE GENOMIC DNA]</scope>
    <source>
        <strain evidence="2">cv. Nipponbare</strain>
    </source>
</reference>
<evidence type="ECO:0000313" key="2">
    <source>
        <dbReference type="Proteomes" id="UP000000763"/>
    </source>
</evidence>